<dbReference type="PROSITE" id="PS00719">
    <property type="entry name" value="GLYCOSYL_HYDROL_F2_1"/>
    <property type="match status" value="1"/>
</dbReference>
<evidence type="ECO:0000259" key="8">
    <source>
        <dbReference type="SMART" id="SM01038"/>
    </source>
</evidence>
<sequence length="1028" mass="114654">MLEWQDPEIVHVNEEAPRASFIPYETTQLARQDTPDRSAFYQSLDGTWKFSWAPRPADRAAEFWRQDYDVSGWDDIDVPSNWERRGYGLPRYVNADYVFGAQEPVVPVDDNPVGSYRRTFTVPESWDDRRIFLRFGAANSGMYVWVNGQQVGYTEDSKLPAEFDISEFVEPGENMVAAEVYQWSSGTYLEDQDFWSISGLERTVDLIAQPETHIRDFFANAGLSKSDLSTGTLDLSVELRGPDATTLSVAYSLFDGDTEVLTGEAVAGGEGLVRFNKQLAGVRQWSAETPNLYTLVIEMKDGDGDIIEAISDEIGFRRVETIDGRLFVNGKAVILRGVNRHETDPVDGRVVSTELMIRDIELLKQLNFNAVRTSHYPNDPRWYDLTDRYGIYIVDEANVESHAYMNGGPDIWLGNKDYFYESHFKRWKGMVERDKNHPSIIMWSLGNEAGLGYAFEDGAAWMKQRDPSRVVGYEGTGQSTDIHNPRDYLDLYTPMYDTVAEMRDYLETDGSKAIILFEYAHAMGNSLGGFKEYWDLIWNEPMAQGGFIWDWVDQTFLEYKEDGTPYWAYGGDYDEGRNDGNFLANGIIQPDRTLNPHAWEAKKVMQPVLFESDDPATGAISVANRHDFIPLSQLDIAWVIEEDGIEIADGRLNSLSTAAGETDSITVALPDIDPEPGREYFLTIRATASDTYQALVPAGHLVAWEQFPLPWSAPAQPLQTALLPALDLVKGDDLIEVSGDGFSVAVDATTGLITSYLVAGKETMLSPLAPNFWRAPIDNDVGGRIHETLGIWKDMGQSRVLENLRAEKVSATEVRLVAEASYGDGALSYDSTYTIFGSGDVVVENAVIPETGDLPEFYRVGMTMTAPGAMGNLTWLGRGPHSSYADRKAGAAIGLYQGQVADQFHDYSRPQETGNKVDVRWLAIADDAGTGLGVIGQPMLSVTALPFPYEDLAYVEGGQRHGADLKVKDVVTLNIDLAQMGVGGDNSWGFWPLEEYRLPVQRYDYSFRLRGYEAGTDPAAFARLRVAD</sequence>
<evidence type="ECO:0000256" key="1">
    <source>
        <dbReference type="ARBA" id="ARBA00001412"/>
    </source>
</evidence>
<dbReference type="InterPro" id="IPR036156">
    <property type="entry name" value="Beta-gal/glucu_dom_sf"/>
</dbReference>
<dbReference type="InterPro" id="IPR006102">
    <property type="entry name" value="Ig-like_GH2"/>
</dbReference>
<dbReference type="SUPFAM" id="SSF49785">
    <property type="entry name" value="Galactose-binding domain-like"/>
    <property type="match status" value="1"/>
</dbReference>
<dbReference type="InterPro" id="IPR011013">
    <property type="entry name" value="Gal_mutarotase_sf_dom"/>
</dbReference>
<dbReference type="Proteomes" id="UP000613582">
    <property type="component" value="Unassembled WGS sequence"/>
</dbReference>
<dbReference type="InterPro" id="IPR050347">
    <property type="entry name" value="Bact_Beta-galactosidase"/>
</dbReference>
<dbReference type="InterPro" id="IPR032312">
    <property type="entry name" value="LacZ_4"/>
</dbReference>
<keyword evidence="10" id="KW-1185">Reference proteome</keyword>
<dbReference type="SUPFAM" id="SSF51445">
    <property type="entry name" value="(Trans)glycosidases"/>
    <property type="match status" value="1"/>
</dbReference>
<dbReference type="Gene3D" id="3.20.20.80">
    <property type="entry name" value="Glycosidases"/>
    <property type="match status" value="1"/>
</dbReference>
<evidence type="ECO:0000256" key="2">
    <source>
        <dbReference type="ARBA" id="ARBA00007401"/>
    </source>
</evidence>
<dbReference type="Pfam" id="PF16353">
    <property type="entry name" value="LacZ_4"/>
    <property type="match status" value="1"/>
</dbReference>
<evidence type="ECO:0000256" key="3">
    <source>
        <dbReference type="ARBA" id="ARBA00012756"/>
    </source>
</evidence>
<dbReference type="InterPro" id="IPR004199">
    <property type="entry name" value="B-gal_small/dom_5"/>
</dbReference>
<dbReference type="PANTHER" id="PTHR46323:SF2">
    <property type="entry name" value="BETA-GALACTOSIDASE"/>
    <property type="match status" value="1"/>
</dbReference>
<name>A0A8J2V4Z8_9PROT</name>
<dbReference type="AlphaFoldDB" id="A0A8J2V4Z8"/>
<dbReference type="EMBL" id="BMGH01000001">
    <property type="protein sequence ID" value="GGD02778.1"/>
    <property type="molecule type" value="Genomic_DNA"/>
</dbReference>
<dbReference type="InterPro" id="IPR006101">
    <property type="entry name" value="Glyco_hydro_2"/>
</dbReference>
<comment type="similarity">
    <text evidence="2 7">Belongs to the glycosyl hydrolase 2 family.</text>
</comment>
<dbReference type="GO" id="GO:0005990">
    <property type="term" value="P:lactose catabolic process"/>
    <property type="evidence" value="ECO:0007669"/>
    <property type="project" value="TreeGrafter"/>
</dbReference>
<dbReference type="PRINTS" id="PR00132">
    <property type="entry name" value="GLHYDRLASE2"/>
</dbReference>
<dbReference type="EC" id="3.2.1.23" evidence="3 7"/>
<dbReference type="InterPro" id="IPR008979">
    <property type="entry name" value="Galactose-bd-like_sf"/>
</dbReference>
<dbReference type="SUPFAM" id="SSF74650">
    <property type="entry name" value="Galactose mutarotase-like"/>
    <property type="match status" value="1"/>
</dbReference>
<dbReference type="Pfam" id="PF02836">
    <property type="entry name" value="Glyco_hydro_2_C"/>
    <property type="match status" value="1"/>
</dbReference>
<accession>A0A8J2V4Z8</accession>
<dbReference type="Pfam" id="PF02837">
    <property type="entry name" value="Glyco_hydro_2_N"/>
    <property type="match status" value="1"/>
</dbReference>
<evidence type="ECO:0000313" key="9">
    <source>
        <dbReference type="EMBL" id="GGD02778.1"/>
    </source>
</evidence>
<organism evidence="9 10">
    <name type="scientific">Aquisalinus flavus</name>
    <dbReference type="NCBI Taxonomy" id="1526572"/>
    <lineage>
        <taxon>Bacteria</taxon>
        <taxon>Pseudomonadati</taxon>
        <taxon>Pseudomonadota</taxon>
        <taxon>Alphaproteobacteria</taxon>
        <taxon>Parvularculales</taxon>
        <taxon>Parvularculaceae</taxon>
        <taxon>Aquisalinus</taxon>
    </lineage>
</organism>
<dbReference type="InterPro" id="IPR006103">
    <property type="entry name" value="Glyco_hydro_2_cat"/>
</dbReference>
<dbReference type="InterPro" id="IPR014718">
    <property type="entry name" value="GH-type_carb-bd"/>
</dbReference>
<gene>
    <name evidence="9" type="primary">lacZ</name>
    <name evidence="9" type="ORF">GCM10011342_09700</name>
</gene>
<dbReference type="InterPro" id="IPR023230">
    <property type="entry name" value="Glyco_hydro_2_CS"/>
</dbReference>
<keyword evidence="5 7" id="KW-0326">Glycosidase</keyword>
<dbReference type="GO" id="GO:0004565">
    <property type="term" value="F:beta-galactosidase activity"/>
    <property type="evidence" value="ECO:0007669"/>
    <property type="project" value="UniProtKB-EC"/>
</dbReference>
<dbReference type="GO" id="GO:0030246">
    <property type="term" value="F:carbohydrate binding"/>
    <property type="evidence" value="ECO:0007669"/>
    <property type="project" value="InterPro"/>
</dbReference>
<evidence type="ECO:0000256" key="5">
    <source>
        <dbReference type="ARBA" id="ARBA00023295"/>
    </source>
</evidence>
<proteinExistence type="inferred from homology"/>
<dbReference type="Gene3D" id="2.70.98.10">
    <property type="match status" value="1"/>
</dbReference>
<evidence type="ECO:0000256" key="4">
    <source>
        <dbReference type="ARBA" id="ARBA00022801"/>
    </source>
</evidence>
<protein>
    <recommendedName>
        <fullName evidence="3 7">Beta-galactosidase</fullName>
        <ecNumber evidence="3 7">3.2.1.23</ecNumber>
    </recommendedName>
    <alternativeName>
        <fullName evidence="6 7">Lactase</fullName>
    </alternativeName>
</protein>
<comment type="catalytic activity">
    <reaction evidence="1 7">
        <text>Hydrolysis of terminal non-reducing beta-D-galactose residues in beta-D-galactosides.</text>
        <dbReference type="EC" id="3.2.1.23"/>
    </reaction>
</comment>
<keyword evidence="4 7" id="KW-0378">Hydrolase</keyword>
<dbReference type="InterPro" id="IPR013783">
    <property type="entry name" value="Ig-like_fold"/>
</dbReference>
<dbReference type="PANTHER" id="PTHR46323">
    <property type="entry name" value="BETA-GALACTOSIDASE"/>
    <property type="match status" value="1"/>
</dbReference>
<dbReference type="Gene3D" id="2.60.40.10">
    <property type="entry name" value="Immunoglobulins"/>
    <property type="match status" value="2"/>
</dbReference>
<reference evidence="9" key="2">
    <citation type="submission" date="2020-09" db="EMBL/GenBank/DDBJ databases">
        <authorList>
            <person name="Sun Q."/>
            <person name="Zhou Y."/>
        </authorList>
    </citation>
    <scope>NUCLEOTIDE SEQUENCE</scope>
    <source>
        <strain evidence="9">CGMCC 1.12921</strain>
    </source>
</reference>
<dbReference type="PROSITE" id="PS00608">
    <property type="entry name" value="GLYCOSYL_HYDROL_F2_2"/>
    <property type="match status" value="1"/>
</dbReference>
<dbReference type="InterPro" id="IPR006104">
    <property type="entry name" value="Glyco_hydro_2_N"/>
</dbReference>
<dbReference type="Gene3D" id="2.60.120.260">
    <property type="entry name" value="Galactose-binding domain-like"/>
    <property type="match status" value="1"/>
</dbReference>
<feature type="domain" description="Beta galactosidase small chain/" evidence="8">
    <location>
        <begin position="736"/>
        <end position="1010"/>
    </location>
</feature>
<dbReference type="Pfam" id="PF00703">
    <property type="entry name" value="Glyco_hydro_2"/>
    <property type="match status" value="1"/>
</dbReference>
<evidence type="ECO:0000256" key="7">
    <source>
        <dbReference type="RuleBase" id="RU361154"/>
    </source>
</evidence>
<evidence type="ECO:0000313" key="10">
    <source>
        <dbReference type="Proteomes" id="UP000613582"/>
    </source>
</evidence>
<dbReference type="GO" id="GO:0009341">
    <property type="term" value="C:beta-galactosidase complex"/>
    <property type="evidence" value="ECO:0007669"/>
    <property type="project" value="InterPro"/>
</dbReference>
<dbReference type="InterPro" id="IPR017853">
    <property type="entry name" value="GH"/>
</dbReference>
<reference evidence="9" key="1">
    <citation type="journal article" date="2014" name="Int. J. Syst. Evol. Microbiol.">
        <title>Complete genome sequence of Corynebacterium casei LMG S-19264T (=DSM 44701T), isolated from a smear-ripened cheese.</title>
        <authorList>
            <consortium name="US DOE Joint Genome Institute (JGI-PGF)"/>
            <person name="Walter F."/>
            <person name="Albersmeier A."/>
            <person name="Kalinowski J."/>
            <person name="Ruckert C."/>
        </authorList>
    </citation>
    <scope>NUCLEOTIDE SEQUENCE</scope>
    <source>
        <strain evidence="9">CGMCC 1.12921</strain>
    </source>
</reference>
<dbReference type="SMART" id="SM01038">
    <property type="entry name" value="Bgal_small_N"/>
    <property type="match status" value="1"/>
</dbReference>
<dbReference type="SUPFAM" id="SSF49303">
    <property type="entry name" value="beta-Galactosidase/glucuronidase domain"/>
    <property type="match status" value="2"/>
</dbReference>
<dbReference type="Pfam" id="PF02929">
    <property type="entry name" value="Bgal_small_N"/>
    <property type="match status" value="1"/>
</dbReference>
<evidence type="ECO:0000256" key="6">
    <source>
        <dbReference type="ARBA" id="ARBA00032230"/>
    </source>
</evidence>
<comment type="caution">
    <text evidence="9">The sequence shown here is derived from an EMBL/GenBank/DDBJ whole genome shotgun (WGS) entry which is preliminary data.</text>
</comment>
<dbReference type="InterPro" id="IPR023232">
    <property type="entry name" value="Glyco_hydro_2_AS"/>
</dbReference>